<dbReference type="InterPro" id="IPR012341">
    <property type="entry name" value="6hp_glycosidase-like_sf"/>
</dbReference>
<name>A0A8H6JA70_9PEZI</name>
<evidence type="ECO:0000313" key="7">
    <source>
        <dbReference type="Proteomes" id="UP000639643"/>
    </source>
</evidence>
<reference evidence="6" key="1">
    <citation type="journal article" date="2020" name="Phytopathology">
        <title>Genome Sequence Resources of Colletotrichum truncatum, C. plurivorum, C. musicola, and C. sojae: Four Species Pathogenic to Soybean (Glycine max).</title>
        <authorList>
            <person name="Rogerio F."/>
            <person name="Boufleur T.R."/>
            <person name="Ciampi-Guillardi M."/>
            <person name="Sukno S.A."/>
            <person name="Thon M.R."/>
            <person name="Massola Junior N.S."/>
            <person name="Baroncelli R."/>
        </authorList>
    </citation>
    <scope>NUCLEOTIDE SEQUENCE</scope>
    <source>
        <strain evidence="6">LFN0074</strain>
    </source>
</reference>
<dbReference type="InterPro" id="IPR035396">
    <property type="entry name" value="Bac_rhamnosid6H"/>
</dbReference>
<keyword evidence="3" id="KW-0378">Hydrolase</keyword>
<protein>
    <recommendedName>
        <fullName evidence="2">alpha-L-rhamnosidase</fullName>
        <ecNumber evidence="2">3.2.1.40</ecNumber>
    </recommendedName>
</protein>
<evidence type="ECO:0000259" key="4">
    <source>
        <dbReference type="Pfam" id="PF17389"/>
    </source>
</evidence>
<feature type="domain" description="Alpha-L-rhamnosidase six-hairpin glycosidase" evidence="4">
    <location>
        <begin position="5"/>
        <end position="241"/>
    </location>
</feature>
<dbReference type="Proteomes" id="UP000639643">
    <property type="component" value="Unassembled WGS sequence"/>
</dbReference>
<accession>A0A8H6JA70</accession>
<dbReference type="AlphaFoldDB" id="A0A8H6JA70"/>
<comment type="catalytic activity">
    <reaction evidence="1">
        <text>Hydrolysis of terminal non-reducing alpha-L-rhamnose residues in alpha-L-rhamnosides.</text>
        <dbReference type="EC" id="3.2.1.40"/>
    </reaction>
</comment>
<sequence>MGGGYRNDPNWGSAVVLVPLKAYKQYGDVSILSKKRTEMVEYLDYLIRRAGEKPYLNDGGLGDWLALDTSTPKGAASTFGFHSAARGMAEVEAFLGDEDSSRRYAELAQSLREGFHQMWFNTSASRPQYCTGSQGCNAFALGMGAAPSQEISDAVLEGILDSLEARGWALTAGEISLPSLFEALRDAGHDDALFKLMTNDRDWGYGRMIREGATSLWEHWDLPVTGGSRNHFMFGYGDAWIIGLAGLRQKAGSVGWREVEYKPVIVGDLQFAETRYRAPAGEVAAKWKLEGEVLEYEIVVPVGSTGWVEIPVVEVQEGGGRVVAGENGVLAVEESEGGVKIVVGSGSYSFTGTVVKS</sequence>
<evidence type="ECO:0000256" key="2">
    <source>
        <dbReference type="ARBA" id="ARBA00012652"/>
    </source>
</evidence>
<evidence type="ECO:0000259" key="5">
    <source>
        <dbReference type="Pfam" id="PF17390"/>
    </source>
</evidence>
<dbReference type="PANTHER" id="PTHR33307">
    <property type="entry name" value="ALPHA-RHAMNOSIDASE (EUROFUNG)"/>
    <property type="match status" value="1"/>
</dbReference>
<evidence type="ECO:0000313" key="6">
    <source>
        <dbReference type="EMBL" id="KAF6809227.1"/>
    </source>
</evidence>
<evidence type="ECO:0000256" key="3">
    <source>
        <dbReference type="ARBA" id="ARBA00022801"/>
    </source>
</evidence>
<dbReference type="Pfam" id="PF17390">
    <property type="entry name" value="Bac_rhamnosid_C"/>
    <property type="match status" value="1"/>
</dbReference>
<gene>
    <name evidence="6" type="ORF">CMUS01_13731</name>
</gene>
<dbReference type="Pfam" id="PF17389">
    <property type="entry name" value="Bac_rhamnosid6H"/>
    <property type="match status" value="1"/>
</dbReference>
<proteinExistence type="predicted"/>
<keyword evidence="7" id="KW-1185">Reference proteome</keyword>
<dbReference type="GO" id="GO:0030596">
    <property type="term" value="F:alpha-L-rhamnosidase activity"/>
    <property type="evidence" value="ECO:0007669"/>
    <property type="project" value="UniProtKB-EC"/>
</dbReference>
<dbReference type="InterPro" id="IPR008928">
    <property type="entry name" value="6-hairpin_glycosidase_sf"/>
</dbReference>
<evidence type="ECO:0000256" key="1">
    <source>
        <dbReference type="ARBA" id="ARBA00001445"/>
    </source>
</evidence>
<dbReference type="InterPro" id="IPR035398">
    <property type="entry name" value="Bac_rhamnosid_C"/>
</dbReference>
<dbReference type="Gene3D" id="2.60.420.10">
    <property type="entry name" value="Maltose phosphorylase, domain 3"/>
    <property type="match status" value="1"/>
</dbReference>
<dbReference type="InterPro" id="IPR016007">
    <property type="entry name" value="Alpha_rhamnosid"/>
</dbReference>
<feature type="domain" description="Alpha-L-rhamnosidase C-terminal" evidence="5">
    <location>
        <begin position="251"/>
        <end position="318"/>
    </location>
</feature>
<dbReference type="SUPFAM" id="SSF48208">
    <property type="entry name" value="Six-hairpin glycosidases"/>
    <property type="match status" value="1"/>
</dbReference>
<dbReference type="EMBL" id="WIGM01000900">
    <property type="protein sequence ID" value="KAF6809227.1"/>
    <property type="molecule type" value="Genomic_DNA"/>
</dbReference>
<dbReference type="GO" id="GO:0005975">
    <property type="term" value="P:carbohydrate metabolic process"/>
    <property type="evidence" value="ECO:0007669"/>
    <property type="project" value="InterPro"/>
</dbReference>
<comment type="caution">
    <text evidence="6">The sequence shown here is derived from an EMBL/GenBank/DDBJ whole genome shotgun (WGS) entry which is preliminary data.</text>
</comment>
<dbReference type="OrthoDB" id="10036721at2759"/>
<dbReference type="EC" id="3.2.1.40" evidence="2"/>
<dbReference type="Gene3D" id="1.50.10.10">
    <property type="match status" value="1"/>
</dbReference>
<dbReference type="PANTHER" id="PTHR33307:SF6">
    <property type="entry name" value="ALPHA-RHAMNOSIDASE (EUROFUNG)-RELATED"/>
    <property type="match status" value="1"/>
</dbReference>
<organism evidence="6 7">
    <name type="scientific">Colletotrichum musicola</name>
    <dbReference type="NCBI Taxonomy" id="2175873"/>
    <lineage>
        <taxon>Eukaryota</taxon>
        <taxon>Fungi</taxon>
        <taxon>Dikarya</taxon>
        <taxon>Ascomycota</taxon>
        <taxon>Pezizomycotina</taxon>
        <taxon>Sordariomycetes</taxon>
        <taxon>Hypocreomycetidae</taxon>
        <taxon>Glomerellales</taxon>
        <taxon>Glomerellaceae</taxon>
        <taxon>Colletotrichum</taxon>
        <taxon>Colletotrichum orchidearum species complex</taxon>
    </lineage>
</organism>